<protein>
    <submittedName>
        <fullName evidence="3">CUE domain-containing protein</fullName>
    </submittedName>
</protein>
<dbReference type="WBParaSite" id="OFLC_0000867601-mRNA-1">
    <property type="protein sequence ID" value="OFLC_0000867601-mRNA-1"/>
    <property type="gene ID" value="OFLC_0000867601"/>
</dbReference>
<evidence type="ECO:0000313" key="3">
    <source>
        <dbReference type="WBParaSite" id="OFLC_0000867601-mRNA-1"/>
    </source>
</evidence>
<reference evidence="3" key="1">
    <citation type="submission" date="2016-06" db="UniProtKB">
        <authorList>
            <consortium name="WormBaseParasite"/>
        </authorList>
    </citation>
    <scope>IDENTIFICATION</scope>
</reference>
<organism evidence="3">
    <name type="scientific">Onchocerca flexuosa</name>
    <dbReference type="NCBI Taxonomy" id="387005"/>
    <lineage>
        <taxon>Eukaryota</taxon>
        <taxon>Metazoa</taxon>
        <taxon>Ecdysozoa</taxon>
        <taxon>Nematoda</taxon>
        <taxon>Chromadorea</taxon>
        <taxon>Rhabditida</taxon>
        <taxon>Spirurina</taxon>
        <taxon>Spiruromorpha</taxon>
        <taxon>Filarioidea</taxon>
        <taxon>Onchocercidae</taxon>
        <taxon>Onchocerca</taxon>
    </lineage>
</organism>
<evidence type="ECO:0000313" key="1">
    <source>
        <dbReference type="EMBL" id="VDO56855.1"/>
    </source>
</evidence>
<dbReference type="EMBL" id="UZAJ01010015">
    <property type="protein sequence ID" value="VDO56855.1"/>
    <property type="molecule type" value="Genomic_DNA"/>
</dbReference>
<name>A0A183HMG5_9BILA</name>
<reference evidence="1 2" key="2">
    <citation type="submission" date="2018-11" db="EMBL/GenBank/DDBJ databases">
        <authorList>
            <consortium name="Pathogen Informatics"/>
        </authorList>
    </citation>
    <scope>NUCLEOTIDE SEQUENCE [LARGE SCALE GENOMIC DNA]</scope>
</reference>
<keyword evidence="2" id="KW-1185">Reference proteome</keyword>
<proteinExistence type="predicted"/>
<sequence>MRKANAEKEEIERTALFPSDISQCSLDNAMDLLKISSADSPLEKNVTDKKKTCEQLFSLIPPQISKKSLRTVGCQTSDLIRIFDSSDSLPSISDEFFWETIRDNVDLNNKKIMKGKMVQAGDGNILLDIELLLALFPDEKPSDLSHILEMVGLNNAVTLLKEMNGNMNICTPIGKVCFFLQFFLIDSQVKRKWRVNF</sequence>
<evidence type="ECO:0000313" key="2">
    <source>
        <dbReference type="Proteomes" id="UP000267606"/>
    </source>
</evidence>
<dbReference type="Proteomes" id="UP000267606">
    <property type="component" value="Unassembled WGS sequence"/>
</dbReference>
<accession>A0A183HMG5</accession>
<gene>
    <name evidence="1" type="ORF">OFLC_LOCUS8677</name>
</gene>
<dbReference type="AlphaFoldDB" id="A0A183HMG5"/>